<organism evidence="9 10">
    <name type="scientific">Agrobacterium genomosp. 2 str. CFBP 5494</name>
    <dbReference type="NCBI Taxonomy" id="1183436"/>
    <lineage>
        <taxon>Bacteria</taxon>
        <taxon>Pseudomonadati</taxon>
        <taxon>Pseudomonadota</taxon>
        <taxon>Alphaproteobacteria</taxon>
        <taxon>Hyphomicrobiales</taxon>
        <taxon>Rhizobiaceae</taxon>
        <taxon>Rhizobium/Agrobacterium group</taxon>
        <taxon>Agrobacterium</taxon>
        <taxon>Agrobacterium tumefaciens complex</taxon>
    </lineage>
</organism>
<evidence type="ECO:0000313" key="10">
    <source>
        <dbReference type="Proteomes" id="UP000191933"/>
    </source>
</evidence>
<dbReference type="InterPro" id="IPR006119">
    <property type="entry name" value="Resolv_N"/>
</dbReference>
<protein>
    <submittedName>
        <fullName evidence="9">Resolvase domain</fullName>
    </submittedName>
</protein>
<keyword evidence="3" id="KW-0233">DNA recombination</keyword>
<feature type="active site" description="O-(5'-phospho-DNA)-serine intermediate" evidence="4 5">
    <location>
        <position position="53"/>
    </location>
</feature>
<dbReference type="Gene3D" id="3.90.1750.20">
    <property type="entry name" value="Putative Large Serine Recombinase, Chain B, Domain 2"/>
    <property type="match status" value="1"/>
</dbReference>
<proteinExistence type="predicted"/>
<evidence type="ECO:0000259" key="7">
    <source>
        <dbReference type="PROSITE" id="PS51736"/>
    </source>
</evidence>
<evidence type="ECO:0000256" key="3">
    <source>
        <dbReference type="ARBA" id="ARBA00023172"/>
    </source>
</evidence>
<evidence type="ECO:0000256" key="1">
    <source>
        <dbReference type="ARBA" id="ARBA00022908"/>
    </source>
</evidence>
<keyword evidence="2" id="KW-0238">DNA-binding</keyword>
<dbReference type="InterPro" id="IPR050639">
    <property type="entry name" value="SSR_resolvase"/>
</dbReference>
<dbReference type="Proteomes" id="UP000191933">
    <property type="component" value="Unassembled WGS sequence"/>
</dbReference>
<feature type="domain" description="Resolvase/invertase-type recombinase catalytic" evidence="7">
    <location>
        <begin position="45"/>
        <end position="197"/>
    </location>
</feature>
<dbReference type="PROSITE" id="PS51736">
    <property type="entry name" value="RECOMBINASES_3"/>
    <property type="match status" value="1"/>
</dbReference>
<dbReference type="InterPro" id="IPR011109">
    <property type="entry name" value="DNA_bind_recombinase_dom"/>
</dbReference>
<dbReference type="Pfam" id="PF00239">
    <property type="entry name" value="Resolvase"/>
    <property type="match status" value="1"/>
</dbReference>
<dbReference type="InterPro" id="IPR036162">
    <property type="entry name" value="Resolvase-like_N_sf"/>
</dbReference>
<accession>A0A9W5B179</accession>
<dbReference type="Pfam" id="PF13408">
    <property type="entry name" value="Zn_ribbon_recom"/>
    <property type="match status" value="1"/>
</dbReference>
<evidence type="ECO:0000259" key="8">
    <source>
        <dbReference type="PROSITE" id="PS51737"/>
    </source>
</evidence>
<dbReference type="InterPro" id="IPR025827">
    <property type="entry name" value="Zn_ribbon_recom_dom"/>
</dbReference>
<evidence type="ECO:0000256" key="4">
    <source>
        <dbReference type="PIRSR" id="PIRSR606118-50"/>
    </source>
</evidence>
<feature type="region of interest" description="Disordered" evidence="6">
    <location>
        <begin position="1"/>
        <end position="20"/>
    </location>
</feature>
<dbReference type="PANTHER" id="PTHR30461:SF23">
    <property type="entry name" value="DNA RECOMBINASE-RELATED"/>
    <property type="match status" value="1"/>
</dbReference>
<dbReference type="EMBL" id="FBVY01000014">
    <property type="protein sequence ID" value="CUW92112.1"/>
    <property type="molecule type" value="Genomic_DNA"/>
</dbReference>
<dbReference type="CDD" id="cd00338">
    <property type="entry name" value="Ser_Recombinase"/>
    <property type="match status" value="1"/>
</dbReference>
<dbReference type="GO" id="GO:0015074">
    <property type="term" value="P:DNA integration"/>
    <property type="evidence" value="ECO:0007669"/>
    <property type="project" value="UniProtKB-KW"/>
</dbReference>
<dbReference type="PROSITE" id="PS51737">
    <property type="entry name" value="RECOMBINASE_DNA_BIND"/>
    <property type="match status" value="1"/>
</dbReference>
<keyword evidence="10" id="KW-1185">Reference proteome</keyword>
<dbReference type="SUPFAM" id="SSF53041">
    <property type="entry name" value="Resolvase-like"/>
    <property type="match status" value="1"/>
</dbReference>
<evidence type="ECO:0000313" key="9">
    <source>
        <dbReference type="EMBL" id="CUW92112.1"/>
    </source>
</evidence>
<dbReference type="GO" id="GO:0000150">
    <property type="term" value="F:DNA strand exchange activity"/>
    <property type="evidence" value="ECO:0007669"/>
    <property type="project" value="InterPro"/>
</dbReference>
<dbReference type="PROSITE" id="PS00397">
    <property type="entry name" value="RECOMBINASES_1"/>
    <property type="match status" value="1"/>
</dbReference>
<reference evidence="9 10" key="1">
    <citation type="submission" date="2016-01" db="EMBL/GenBank/DDBJ databases">
        <authorList>
            <person name="Regsiter A."/>
            <person name="william w."/>
        </authorList>
    </citation>
    <scope>NUCLEOTIDE SEQUENCE [LARGE SCALE GENOMIC DNA]</scope>
    <source>
        <strain evidence="9 10">CFBP 5494</strain>
    </source>
</reference>
<dbReference type="SMART" id="SM00857">
    <property type="entry name" value="Resolvase"/>
    <property type="match status" value="1"/>
</dbReference>
<dbReference type="Gene3D" id="3.40.50.1390">
    <property type="entry name" value="Resolvase, N-terminal catalytic domain"/>
    <property type="match status" value="1"/>
</dbReference>
<dbReference type="InterPro" id="IPR006118">
    <property type="entry name" value="Recombinase_CS"/>
</dbReference>
<dbReference type="AlphaFoldDB" id="A0A9W5B179"/>
<gene>
    <name evidence="9" type="ORF">AGR2A_Cc30191</name>
</gene>
<dbReference type="Pfam" id="PF07508">
    <property type="entry name" value="Recombinase"/>
    <property type="match status" value="1"/>
</dbReference>
<evidence type="ECO:0000256" key="2">
    <source>
        <dbReference type="ARBA" id="ARBA00023125"/>
    </source>
</evidence>
<dbReference type="GO" id="GO:0003677">
    <property type="term" value="F:DNA binding"/>
    <property type="evidence" value="ECO:0007669"/>
    <property type="project" value="UniProtKB-KW"/>
</dbReference>
<feature type="domain" description="Recombinase" evidence="8">
    <location>
        <begin position="201"/>
        <end position="332"/>
    </location>
</feature>
<dbReference type="PANTHER" id="PTHR30461">
    <property type="entry name" value="DNA-INVERTASE FROM LAMBDOID PROPHAGE"/>
    <property type="match status" value="1"/>
</dbReference>
<sequence length="580" mass="64848">MRAYDRHPGSIAPDAPVGSRNEKEFAMTMPLKPEAFDATIAPVLRAVAYLRVSTGRQAENDLSIPDQRKQIAAFCISKGWRLVDEHVEPGATATDDNRPAFQRLMERATDGDRPYDVVLVHSYSRFFRDSFGLEMYIRRLAKADVRLISITQELGDDPAQVMMRQVIALFDEYQSKENAKHVIRAMKENARQGFHNGAPVPLGYRAVEVERRGNKAKKQLAIDPVEAETVRMIFRLYHTGDGKSGPLGTKEIVKRLNAMGERTKRGARFGVGTLHGILTNRTYLGEMVFNRRDSRTLKAKPASEHVIVAVPAIIDRDEFETVQSMLKVRNPRVTPPRVVTGPILLTGLATCATCGGGMTLRTGTSKNGTVHRYYTCSNAARAGKSVCAGRSIRMDTLDELVVEHLSDRLLTSTRLTEILAAISVGRAAKAAEVDGRIIRLQGELTETETRLKRIYTTIEEGIAEMDDILRERIASLKIDRERIQASLDRARTHAVPASDIPPAVVEEFVRMMRKNITTGDTPFRKAYIQAVVDQVQVGEREVKIIGNKAAIHQAMSGSKKFWPGVRSFERKWRTRRDSNS</sequence>
<name>A0A9W5B179_9HYPH</name>
<dbReference type="InterPro" id="IPR038109">
    <property type="entry name" value="DNA_bind_recomb_sf"/>
</dbReference>
<evidence type="ECO:0000256" key="6">
    <source>
        <dbReference type="SAM" id="MobiDB-lite"/>
    </source>
</evidence>
<comment type="caution">
    <text evidence="9">The sequence shown here is derived from an EMBL/GenBank/DDBJ whole genome shotgun (WGS) entry which is preliminary data.</text>
</comment>
<keyword evidence="1" id="KW-0229">DNA integration</keyword>
<evidence type="ECO:0000256" key="5">
    <source>
        <dbReference type="PROSITE-ProRule" id="PRU10137"/>
    </source>
</evidence>